<dbReference type="InterPro" id="IPR006634">
    <property type="entry name" value="TLC-dom"/>
</dbReference>
<keyword evidence="3 6" id="KW-1133">Transmembrane helix</keyword>
<dbReference type="GO" id="GO:0005886">
    <property type="term" value="C:plasma membrane"/>
    <property type="evidence" value="ECO:0007669"/>
    <property type="project" value="TreeGrafter"/>
</dbReference>
<protein>
    <recommendedName>
        <fullName evidence="7">TLC domain-containing protein</fullName>
    </recommendedName>
</protein>
<comment type="caution">
    <text evidence="8">The sequence shown here is derived from an EMBL/GenBank/DDBJ whole genome shotgun (WGS) entry which is preliminary data.</text>
</comment>
<dbReference type="Pfam" id="PF03798">
    <property type="entry name" value="TRAM_LAG1_CLN8"/>
    <property type="match status" value="1"/>
</dbReference>
<dbReference type="PANTHER" id="PTHR13439:SF4">
    <property type="entry name" value="TLC DOMAIN-CONTAINING PROTEIN"/>
    <property type="match status" value="1"/>
</dbReference>
<evidence type="ECO:0000256" key="5">
    <source>
        <dbReference type="PROSITE-ProRule" id="PRU00205"/>
    </source>
</evidence>
<feature type="transmembrane region" description="Helical" evidence="6">
    <location>
        <begin position="124"/>
        <end position="141"/>
    </location>
</feature>
<feature type="transmembrane region" description="Helical" evidence="6">
    <location>
        <begin position="20"/>
        <end position="40"/>
    </location>
</feature>
<name>A0AAD9NBJ0_9ANNE</name>
<feature type="transmembrane region" description="Helical" evidence="6">
    <location>
        <begin position="147"/>
        <end position="164"/>
    </location>
</feature>
<accession>A0AAD9NBJ0</accession>
<feature type="transmembrane region" description="Helical" evidence="6">
    <location>
        <begin position="94"/>
        <end position="112"/>
    </location>
</feature>
<feature type="transmembrane region" description="Helical" evidence="6">
    <location>
        <begin position="218"/>
        <end position="241"/>
    </location>
</feature>
<dbReference type="GO" id="GO:0097035">
    <property type="term" value="P:regulation of membrane lipid distribution"/>
    <property type="evidence" value="ECO:0007669"/>
    <property type="project" value="TreeGrafter"/>
</dbReference>
<reference evidence="8" key="1">
    <citation type="journal article" date="2023" name="Mol. Biol. Evol.">
        <title>Third-Generation Sequencing Reveals the Adaptive Role of the Epigenome in Three Deep-Sea Polychaetes.</title>
        <authorList>
            <person name="Perez M."/>
            <person name="Aroh O."/>
            <person name="Sun Y."/>
            <person name="Lan Y."/>
            <person name="Juniper S.K."/>
            <person name="Young C.R."/>
            <person name="Angers B."/>
            <person name="Qian P.Y."/>
        </authorList>
    </citation>
    <scope>NUCLEOTIDE SEQUENCE</scope>
    <source>
        <strain evidence="8">P08H-3</strain>
    </source>
</reference>
<comment type="subcellular location">
    <subcellularLocation>
        <location evidence="1">Membrane</location>
        <topology evidence="1">Multi-pass membrane protein</topology>
    </subcellularLocation>
</comment>
<feature type="transmembrane region" description="Helical" evidence="6">
    <location>
        <begin position="185"/>
        <end position="212"/>
    </location>
</feature>
<keyword evidence="4 5" id="KW-0472">Membrane</keyword>
<dbReference type="AlphaFoldDB" id="A0AAD9NBJ0"/>
<dbReference type="PROSITE" id="PS50922">
    <property type="entry name" value="TLC"/>
    <property type="match status" value="1"/>
</dbReference>
<evidence type="ECO:0000256" key="3">
    <source>
        <dbReference type="ARBA" id="ARBA00022989"/>
    </source>
</evidence>
<organism evidence="8 9">
    <name type="scientific">Paralvinella palmiformis</name>
    <dbReference type="NCBI Taxonomy" id="53620"/>
    <lineage>
        <taxon>Eukaryota</taxon>
        <taxon>Metazoa</taxon>
        <taxon>Spiralia</taxon>
        <taxon>Lophotrochozoa</taxon>
        <taxon>Annelida</taxon>
        <taxon>Polychaeta</taxon>
        <taxon>Sedentaria</taxon>
        <taxon>Canalipalpata</taxon>
        <taxon>Terebellida</taxon>
        <taxon>Terebelliformia</taxon>
        <taxon>Alvinellidae</taxon>
        <taxon>Paralvinella</taxon>
    </lineage>
</organism>
<sequence length="319" mass="37467">MAIEHERFDNFDHLEPIPYQYGIVVTGCTMVAFFALNRFVYYMGPPKHVAVKDSWKWRNLFGSWFHALIIGSWDISCFLMFPDMVVDLVGYHDMYSYTMIAVTTGYFFYDFVDIVISGRTRTSWEVLLHHVVVAGTFFYNLILCRCIAYTAVALLAEVNSFFLHSRKLMQMLQIRFDAPLYRLNVYLNLLSFILCRFIPLIWIIYGMLMWYYRVEPSYLIILSLDLFVMWVVNIVLFWRLLTNDIIRPTKTKSPAPKQQNGLEITANNNKSHEKLNYNCNGSYANHNSCSRDHINISDYQLRDKLINNHVSNGFKPKLS</sequence>
<keyword evidence="9" id="KW-1185">Reference proteome</keyword>
<dbReference type="InterPro" id="IPR050846">
    <property type="entry name" value="TLCD"/>
</dbReference>
<evidence type="ECO:0000256" key="4">
    <source>
        <dbReference type="ARBA" id="ARBA00023136"/>
    </source>
</evidence>
<evidence type="ECO:0000313" key="9">
    <source>
        <dbReference type="Proteomes" id="UP001208570"/>
    </source>
</evidence>
<dbReference type="GO" id="GO:0055091">
    <property type="term" value="P:phospholipid homeostasis"/>
    <property type="evidence" value="ECO:0007669"/>
    <property type="project" value="TreeGrafter"/>
</dbReference>
<evidence type="ECO:0000259" key="7">
    <source>
        <dbReference type="PROSITE" id="PS50922"/>
    </source>
</evidence>
<dbReference type="EMBL" id="JAODUP010000071">
    <property type="protein sequence ID" value="KAK2163960.1"/>
    <property type="molecule type" value="Genomic_DNA"/>
</dbReference>
<proteinExistence type="predicted"/>
<evidence type="ECO:0000313" key="8">
    <source>
        <dbReference type="EMBL" id="KAK2163960.1"/>
    </source>
</evidence>
<evidence type="ECO:0000256" key="1">
    <source>
        <dbReference type="ARBA" id="ARBA00004141"/>
    </source>
</evidence>
<dbReference type="Proteomes" id="UP001208570">
    <property type="component" value="Unassembled WGS sequence"/>
</dbReference>
<dbReference type="PROSITE" id="PS51257">
    <property type="entry name" value="PROKAR_LIPOPROTEIN"/>
    <property type="match status" value="1"/>
</dbReference>
<evidence type="ECO:0000256" key="6">
    <source>
        <dbReference type="SAM" id="Phobius"/>
    </source>
</evidence>
<gene>
    <name evidence="8" type="ORF">LSH36_71g00007</name>
</gene>
<feature type="domain" description="TLC" evidence="7">
    <location>
        <begin position="52"/>
        <end position="251"/>
    </location>
</feature>
<dbReference type="SMART" id="SM00724">
    <property type="entry name" value="TLC"/>
    <property type="match status" value="1"/>
</dbReference>
<dbReference type="GO" id="GO:0071709">
    <property type="term" value="P:membrane assembly"/>
    <property type="evidence" value="ECO:0007669"/>
    <property type="project" value="TreeGrafter"/>
</dbReference>
<dbReference type="PANTHER" id="PTHR13439">
    <property type="entry name" value="CT120 PROTEIN"/>
    <property type="match status" value="1"/>
</dbReference>
<evidence type="ECO:0000256" key="2">
    <source>
        <dbReference type="ARBA" id="ARBA00022692"/>
    </source>
</evidence>
<dbReference type="GO" id="GO:0007009">
    <property type="term" value="P:plasma membrane organization"/>
    <property type="evidence" value="ECO:0007669"/>
    <property type="project" value="TreeGrafter"/>
</dbReference>
<feature type="transmembrane region" description="Helical" evidence="6">
    <location>
        <begin position="61"/>
        <end position="82"/>
    </location>
</feature>
<keyword evidence="2 5" id="KW-0812">Transmembrane</keyword>